<organism evidence="2 3">
    <name type="scientific">Marssonina brunnea f. sp. multigermtubi (strain MB_m1)</name>
    <name type="common">Marssonina leaf spot fungus</name>
    <dbReference type="NCBI Taxonomy" id="1072389"/>
    <lineage>
        <taxon>Eukaryota</taxon>
        <taxon>Fungi</taxon>
        <taxon>Dikarya</taxon>
        <taxon>Ascomycota</taxon>
        <taxon>Pezizomycotina</taxon>
        <taxon>Leotiomycetes</taxon>
        <taxon>Helotiales</taxon>
        <taxon>Drepanopezizaceae</taxon>
        <taxon>Drepanopeziza</taxon>
    </lineage>
</organism>
<dbReference type="Pfam" id="PF12223">
    <property type="entry name" value="DUF3602"/>
    <property type="match status" value="1"/>
</dbReference>
<dbReference type="InterPro" id="IPR022024">
    <property type="entry name" value="DUF3602"/>
</dbReference>
<dbReference type="GeneID" id="18758490"/>
<evidence type="ECO:0000313" key="2">
    <source>
        <dbReference type="EMBL" id="EKD19318.1"/>
    </source>
</evidence>
<evidence type="ECO:0000256" key="1">
    <source>
        <dbReference type="SAM" id="MobiDB-lite"/>
    </source>
</evidence>
<keyword evidence="3" id="KW-1185">Reference proteome</keyword>
<gene>
    <name evidence="2" type="ORF">MBM_02555</name>
</gene>
<feature type="region of interest" description="Disordered" evidence="1">
    <location>
        <begin position="37"/>
        <end position="66"/>
    </location>
</feature>
<feature type="region of interest" description="Disordered" evidence="1">
    <location>
        <begin position="1"/>
        <end position="22"/>
    </location>
</feature>
<name>K1XEK8_MARBU</name>
<dbReference type="HOGENOM" id="CLU_115686_0_0_1"/>
<evidence type="ECO:0000313" key="3">
    <source>
        <dbReference type="Proteomes" id="UP000006753"/>
    </source>
</evidence>
<proteinExistence type="predicted"/>
<dbReference type="PANTHER" id="PTHR34693">
    <property type="entry name" value="PROTEIN PAR32"/>
    <property type="match status" value="1"/>
</dbReference>
<dbReference type="EMBL" id="JH921431">
    <property type="protein sequence ID" value="EKD19318.1"/>
    <property type="molecule type" value="Genomic_DNA"/>
</dbReference>
<dbReference type="RefSeq" id="XP_007290444.1">
    <property type="nucleotide sequence ID" value="XM_007290382.1"/>
</dbReference>
<feature type="region of interest" description="Disordered" evidence="1">
    <location>
        <begin position="79"/>
        <end position="99"/>
    </location>
</feature>
<reference evidence="2 3" key="1">
    <citation type="journal article" date="2012" name="BMC Genomics">
        <title>Sequencing the genome of Marssonina brunnea reveals fungus-poplar co-evolution.</title>
        <authorList>
            <person name="Zhu S."/>
            <person name="Cao Y.-Z."/>
            <person name="Jiang C."/>
            <person name="Tan B.-Y."/>
            <person name="Wang Z."/>
            <person name="Feng S."/>
            <person name="Zhang L."/>
            <person name="Su X.-H."/>
            <person name="Brejova B."/>
            <person name="Vinar T."/>
            <person name="Xu M."/>
            <person name="Wang M.-X."/>
            <person name="Zhang S.-G."/>
            <person name="Huang M.-R."/>
            <person name="Wu R."/>
            <person name="Zhou Y."/>
        </authorList>
    </citation>
    <scope>NUCLEOTIDE SEQUENCE [LARGE SCALE GENOMIC DNA]</scope>
    <source>
        <strain evidence="2 3">MB_m1</strain>
    </source>
</reference>
<dbReference type="InterPro" id="IPR053203">
    <property type="entry name" value="Cisplatin_resist-associated"/>
</dbReference>
<dbReference type="AlphaFoldDB" id="K1XEK8"/>
<dbReference type="OrthoDB" id="2537432at2759"/>
<protein>
    <submittedName>
        <fullName evidence="2">Uncharacterized protein</fullName>
    </submittedName>
</protein>
<dbReference type="PANTHER" id="PTHR34693:SF3">
    <property type="match status" value="1"/>
</dbReference>
<dbReference type="OMA" id="GQGNIGH"/>
<dbReference type="InParanoid" id="K1XEK8"/>
<sequence>MSAKNSVEVSHGRGGAGNIGPDATAYTDGEIVREGVIGDHGDGAFSTGRGGAANIGSPGMAATKRKDDMAIPEVALRPSMEDQDFHTGRGGGGNVHKADAFRKPAHPIGFADRLKNKLFKKKKVQQEKPAQTMTTAV</sequence>
<dbReference type="eggNOG" id="ENOG502SB08">
    <property type="taxonomic scope" value="Eukaryota"/>
</dbReference>
<accession>K1XEK8</accession>
<dbReference type="Proteomes" id="UP000006753">
    <property type="component" value="Unassembled WGS sequence"/>
</dbReference>
<dbReference type="KEGG" id="mbe:MBM_02555"/>